<dbReference type="Proteomes" id="UP001600650">
    <property type="component" value="Unassembled WGS sequence"/>
</dbReference>
<dbReference type="EMBL" id="JBHVBU010000081">
    <property type="protein sequence ID" value="MFE7966154.1"/>
    <property type="molecule type" value="Genomic_DNA"/>
</dbReference>
<accession>A0ABW6JMC5</accession>
<sequence>MIMTPHQVAAVAALGGLAAAIGLIAFIALALGLHAILSRLVDACDAYRTRRAHQRDQQRRGLGVFTDAQRAIDALPTTDHPRDR</sequence>
<evidence type="ECO:0000313" key="3">
    <source>
        <dbReference type="Proteomes" id="UP001600650"/>
    </source>
</evidence>
<comment type="caution">
    <text evidence="2">The sequence shown here is derived from an EMBL/GenBank/DDBJ whole genome shotgun (WGS) entry which is preliminary data.</text>
</comment>
<keyword evidence="3" id="KW-1185">Reference proteome</keyword>
<organism evidence="2 3">
    <name type="scientific">Streptomyces cellulosae</name>
    <dbReference type="NCBI Taxonomy" id="1968"/>
    <lineage>
        <taxon>Bacteria</taxon>
        <taxon>Bacillati</taxon>
        <taxon>Actinomycetota</taxon>
        <taxon>Actinomycetes</taxon>
        <taxon>Kitasatosporales</taxon>
        <taxon>Streptomycetaceae</taxon>
        <taxon>Streptomyces</taxon>
    </lineage>
</organism>
<dbReference type="RefSeq" id="WP_381727742.1">
    <property type="nucleotide sequence ID" value="NZ_JBHVBU010000081.1"/>
</dbReference>
<protein>
    <submittedName>
        <fullName evidence="2">Uncharacterized protein</fullName>
    </submittedName>
</protein>
<evidence type="ECO:0000256" key="1">
    <source>
        <dbReference type="SAM" id="MobiDB-lite"/>
    </source>
</evidence>
<evidence type="ECO:0000313" key="2">
    <source>
        <dbReference type="EMBL" id="MFE7966154.1"/>
    </source>
</evidence>
<reference evidence="2 3" key="1">
    <citation type="submission" date="2024-09" db="EMBL/GenBank/DDBJ databases">
        <title>The Natural Products Discovery Center: Release of the First 8490 Sequenced Strains for Exploring Actinobacteria Biosynthetic Diversity.</title>
        <authorList>
            <person name="Kalkreuter E."/>
            <person name="Kautsar S.A."/>
            <person name="Yang D."/>
            <person name="Bader C.D."/>
            <person name="Teijaro C.N."/>
            <person name="Fluegel L."/>
            <person name="Davis C.M."/>
            <person name="Simpson J.R."/>
            <person name="Lauterbach L."/>
            <person name="Steele A.D."/>
            <person name="Gui C."/>
            <person name="Meng S."/>
            <person name="Li G."/>
            <person name="Viehrig K."/>
            <person name="Ye F."/>
            <person name="Su P."/>
            <person name="Kiefer A.F."/>
            <person name="Nichols A."/>
            <person name="Cepeda A.J."/>
            <person name="Yan W."/>
            <person name="Fan B."/>
            <person name="Jiang Y."/>
            <person name="Adhikari A."/>
            <person name="Zheng C.-J."/>
            <person name="Schuster L."/>
            <person name="Cowan T.M."/>
            <person name="Smanski M.J."/>
            <person name="Chevrette M.G."/>
            <person name="De Carvalho L.P.S."/>
            <person name="Shen B."/>
        </authorList>
    </citation>
    <scope>NUCLEOTIDE SEQUENCE [LARGE SCALE GENOMIC DNA]</scope>
    <source>
        <strain evidence="2 3">NPDC057399</strain>
    </source>
</reference>
<name>A0ABW6JMC5_STRCE</name>
<feature type="region of interest" description="Disordered" evidence="1">
    <location>
        <begin position="52"/>
        <end position="84"/>
    </location>
</feature>
<proteinExistence type="predicted"/>
<gene>
    <name evidence="2" type="ORF">ACFU0X_24480</name>
</gene>